<accession>A0ABS0D826</accession>
<reference evidence="3 4" key="1">
    <citation type="submission" date="2020-10" db="EMBL/GenBank/DDBJ databases">
        <title>Identification of Nocardia species via Next-generation sequencing and recognition of intraspecies genetic diversity.</title>
        <authorList>
            <person name="Li P."/>
            <person name="Li P."/>
            <person name="Lu B."/>
        </authorList>
    </citation>
    <scope>NUCLEOTIDE SEQUENCE [LARGE SCALE GENOMIC DNA]</scope>
    <source>
        <strain evidence="3 4">BJ06-0143</strain>
    </source>
</reference>
<feature type="compositionally biased region" description="Polar residues" evidence="1">
    <location>
        <begin position="698"/>
        <end position="708"/>
    </location>
</feature>
<dbReference type="Pfam" id="PF25835">
    <property type="entry name" value="Fn3_SaeA_5th"/>
    <property type="match status" value="1"/>
</dbReference>
<feature type="compositionally biased region" description="Low complexity" evidence="1">
    <location>
        <begin position="620"/>
        <end position="633"/>
    </location>
</feature>
<evidence type="ECO:0000313" key="4">
    <source>
        <dbReference type="Proteomes" id="UP000707731"/>
    </source>
</evidence>
<dbReference type="InterPro" id="IPR058694">
    <property type="entry name" value="Fn3_SaeA_4th"/>
</dbReference>
<comment type="caution">
    <text evidence="3">The sequence shown here is derived from an EMBL/GenBank/DDBJ whole genome shotgun (WGS) entry which is preliminary data.</text>
</comment>
<dbReference type="Proteomes" id="UP000707731">
    <property type="component" value="Unassembled WGS sequence"/>
</dbReference>
<dbReference type="EMBL" id="JADLQN010000001">
    <property type="protein sequence ID" value="MBF6354630.1"/>
    <property type="molecule type" value="Genomic_DNA"/>
</dbReference>
<name>A0ABS0D826_9NOCA</name>
<proteinExistence type="predicted"/>
<feature type="domain" description="SaeA fourth Fn3-like" evidence="2">
    <location>
        <begin position="786"/>
        <end position="849"/>
    </location>
</feature>
<dbReference type="RefSeq" id="WP_195001363.1">
    <property type="nucleotide sequence ID" value="NZ_JADLQN010000001.1"/>
</dbReference>
<feature type="compositionally biased region" description="Basic and acidic residues" evidence="1">
    <location>
        <begin position="653"/>
        <end position="662"/>
    </location>
</feature>
<gene>
    <name evidence="3" type="ORF">IU449_08760</name>
</gene>
<evidence type="ECO:0000313" key="3">
    <source>
        <dbReference type="EMBL" id="MBF6354630.1"/>
    </source>
</evidence>
<evidence type="ECO:0000259" key="2">
    <source>
        <dbReference type="Pfam" id="PF25835"/>
    </source>
</evidence>
<organism evidence="3 4">
    <name type="scientific">Nocardia higoensis</name>
    <dbReference type="NCBI Taxonomy" id="228599"/>
    <lineage>
        <taxon>Bacteria</taxon>
        <taxon>Bacillati</taxon>
        <taxon>Actinomycetota</taxon>
        <taxon>Actinomycetes</taxon>
        <taxon>Mycobacteriales</taxon>
        <taxon>Nocardiaceae</taxon>
        <taxon>Nocardia</taxon>
    </lineage>
</organism>
<sequence>MHPFDPNDYRKRVLAAVERRGGIEHSDAFELYDIPLELAETLTDADVAARVSEVWGFWQRQRDHPKYRVLVGLLVDNHERLSYLLLDVSARRAEALRIRREREERDAERFEMLDAAIARLVERHGGVPAGKVAGLEEIGAMSGLGPDEVAGRLRRHRIVEDASATAEPAPRLLTEQRRTQIRRLLAEWAKLVDGPPTPTLLALIGLDPTRAGHTEEIRLRADALRARARELPPGRMRVVLDELLVHVGDLLEPGADAAEEYVVSVVSDVAERLRPKVRAAVLVEDELAGEDYDFLLEEAVELGLDPSGAAMVLEELARELGARVRAGTPPPVAPGPAPIPAAGPAPARHEWMEPLKAARAALRAGRPQQAARHIADARMLDTRRDGTTQIRSVADDVERVLAEAASWWRAATAARAANRYAEVLDLVDRLRRTALDVPPPTGYDVGLEALGAEAKAAVAEADRLVGTAAAASPLERARLLTRALTRCADHESATRQLAATPVPAPTGVATRRLPNGSVLVTWSAPTAERADYRVTCLRPDGSWRVVGRTHGTEIEDGGAPADDIPVYAVATAIGGRYSEPARSDAAPGSGTRTPMASSSASTGRIDYSRRSSPSYSGQVTPTTAATTASSQMPSPAPPLTGQSASAAASGPSGEERTPHREVPPVPVAPPVEERDAVPSKPAASESVRASAELPGGASASTPAQSSAREQIPPVGWTSDAASAPASRSDPRATAGPTVEPLSGPAWAARDVGAAAAGDPARAGHVPDDPMPGGIPVVAQLAESGGLLVFDWPVGITEVMVVVRADRPPLTHDEPGARAWKVTNMRYEIDGGVSIPEDLPRPCHVAVASCRREPDGRLRVAPGVAPTARMHWSHPA</sequence>
<keyword evidence="4" id="KW-1185">Reference proteome</keyword>
<evidence type="ECO:0000256" key="1">
    <source>
        <dbReference type="SAM" id="MobiDB-lite"/>
    </source>
</evidence>
<feature type="compositionally biased region" description="Low complexity" evidence="1">
    <location>
        <begin position="643"/>
        <end position="652"/>
    </location>
</feature>
<feature type="compositionally biased region" description="Polar residues" evidence="1">
    <location>
        <begin position="590"/>
        <end position="602"/>
    </location>
</feature>
<feature type="compositionally biased region" description="Low complexity" evidence="1">
    <location>
        <begin position="717"/>
        <end position="734"/>
    </location>
</feature>
<feature type="region of interest" description="Disordered" evidence="1">
    <location>
        <begin position="578"/>
        <end position="744"/>
    </location>
</feature>
<protein>
    <recommendedName>
        <fullName evidence="2">SaeA fourth Fn3-like domain-containing protein</fullName>
    </recommendedName>
</protein>
<feature type="compositionally biased region" description="Polar residues" evidence="1">
    <location>
        <begin position="610"/>
        <end position="619"/>
    </location>
</feature>